<evidence type="ECO:0000313" key="1">
    <source>
        <dbReference type="RefSeq" id="XP_059605956.1"/>
    </source>
</evidence>
<reference evidence="1" key="2">
    <citation type="submission" date="2025-08" db="UniProtKB">
        <authorList>
            <consortium name="RefSeq"/>
        </authorList>
    </citation>
    <scope>IDENTIFICATION</scope>
</reference>
<dbReference type="RefSeq" id="XP_059605956.1">
    <property type="nucleotide sequence ID" value="XM_059746010.1"/>
</dbReference>
<proteinExistence type="predicted"/>
<dbReference type="KEGG" id="ang:An02g00600"/>
<accession>A0AAJ8C0W0</accession>
<gene>
    <name evidence="1" type="ORF">An02g00600</name>
</gene>
<dbReference type="GeneID" id="84590189"/>
<dbReference type="VEuPathDB" id="FungiDB:An02g00600"/>
<organism evidence="1">
    <name type="scientific">Aspergillus niger</name>
    <dbReference type="NCBI Taxonomy" id="5061"/>
    <lineage>
        <taxon>Eukaryota</taxon>
        <taxon>Fungi</taxon>
        <taxon>Dikarya</taxon>
        <taxon>Ascomycota</taxon>
        <taxon>Pezizomycotina</taxon>
        <taxon>Eurotiomycetes</taxon>
        <taxon>Eurotiomycetidae</taxon>
        <taxon>Eurotiales</taxon>
        <taxon>Aspergillaceae</taxon>
        <taxon>Aspergillus</taxon>
        <taxon>Aspergillus subgen. Circumdati</taxon>
    </lineage>
</organism>
<name>A0AAJ8C0W0_ASPNG</name>
<dbReference type="AlphaFoldDB" id="A0AAJ8C0W0"/>
<sequence length="333" mass="36836">MTFGDFPEWGGRRLTTRYVLAVKWCNHHFNYCTWIQPHAMSWGRIARHNETPRVQTLDASGLCYAKSSFSHRTGHVRVITGAVQLPEKLPATAVRTYILLWLIGGLFCVTDQRIIQPKMWVARPYKDPTSENPARSRNRELQINGAGKGVAVAPVRVVTKPYKILGGANTKYTGRCGEVKENPCSVCYPLHLQLSPSISAMGPGRHASVVGCDGKASPKPGYRLGLVGGLLCSARVLAPPPTSPSTSFFHVADPWRILVVPIMLKWDLSGIEVEPSGRDQAVAFSRPVSSRAWTGILIPSMPRARFVGSSLDLVLQSSIRYLRHETRRWAGWG</sequence>
<protein>
    <submittedName>
        <fullName evidence="1">Uncharacterized protein</fullName>
    </submittedName>
</protein>
<reference evidence="1" key="1">
    <citation type="submission" date="2025-02" db="EMBL/GenBank/DDBJ databases">
        <authorList>
            <consortium name="NCBI Genome Project"/>
        </authorList>
    </citation>
    <scope>NUCLEOTIDE SEQUENCE</scope>
</reference>